<dbReference type="PROSITE" id="PS50181">
    <property type="entry name" value="FBOX"/>
    <property type="match status" value="1"/>
</dbReference>
<dbReference type="Proteomes" id="UP000006514">
    <property type="component" value="Unassembled WGS sequence"/>
</dbReference>
<dbReference type="OrthoDB" id="2884925at2759"/>
<dbReference type="InParanoid" id="J0WXR2"/>
<dbReference type="EMBL" id="JH687810">
    <property type="protein sequence ID" value="EJD39772.1"/>
    <property type="molecule type" value="Genomic_DNA"/>
</dbReference>
<organism evidence="2 3">
    <name type="scientific">Auricularia subglabra (strain TFB-10046 / SS5)</name>
    <name type="common">White-rot fungus</name>
    <name type="synonym">Auricularia delicata (strain TFB10046)</name>
    <dbReference type="NCBI Taxonomy" id="717982"/>
    <lineage>
        <taxon>Eukaryota</taxon>
        <taxon>Fungi</taxon>
        <taxon>Dikarya</taxon>
        <taxon>Basidiomycota</taxon>
        <taxon>Agaricomycotina</taxon>
        <taxon>Agaricomycetes</taxon>
        <taxon>Auriculariales</taxon>
        <taxon>Auriculariaceae</taxon>
        <taxon>Auricularia</taxon>
    </lineage>
</organism>
<sequence>MFAFNHEPLRARLTTDFNALACGVKDAVEVSRILAALTQTTTAIMSELAQAWTASNSILRLVPDEMLALSFSVLPFADRIAASQVSRRWRAVALAHPAIWADLDFDRLDSTYADRIFHALSRTGCLPVDLRVYIDPDPTDMSIVKKALRLHMHHLRTIEGAFPQYTLPLLLPAPYMETISSVFYHVDIPSGFLGGQPERLRTLRLPTVTLPETCPALSTVAFLTLDGPKDHVSAATFRRLFQLCPNLVSLRLNELQSLFSDYLPPGPAPSSLKQLRLEGDDDVTPHYNAWQTANLRQVSLMQRTMSAAHLDRLFTGAWESLTVNVDYAGDVELVIQCAAGRRHSIKSTGDNGRTTSAALVTLSRISDLQHVRAIEVSLFALKSFLPVVAALPALKHVTILVIAQKPHLSPGGTRKAIRTFPWHLLRDLENVVRSCPWLGAIDVAVECPGRSRGPLTPEDASGLIDQLSEFDEFELPDIRIGGFPRDIVRDVDIPELCGVRVEF</sequence>
<dbReference type="KEGG" id="adl:AURDEDRAFT_187257"/>
<dbReference type="Gene3D" id="3.80.10.10">
    <property type="entry name" value="Ribonuclease Inhibitor"/>
    <property type="match status" value="1"/>
</dbReference>
<dbReference type="Gene3D" id="1.20.1280.50">
    <property type="match status" value="1"/>
</dbReference>
<dbReference type="Pfam" id="PF12937">
    <property type="entry name" value="F-box-like"/>
    <property type="match status" value="1"/>
</dbReference>
<feature type="domain" description="F-box" evidence="1">
    <location>
        <begin position="56"/>
        <end position="103"/>
    </location>
</feature>
<dbReference type="SUPFAM" id="SSF81383">
    <property type="entry name" value="F-box domain"/>
    <property type="match status" value="1"/>
</dbReference>
<dbReference type="AlphaFoldDB" id="J0WXR2"/>
<keyword evidence="3" id="KW-1185">Reference proteome</keyword>
<evidence type="ECO:0000313" key="3">
    <source>
        <dbReference type="Proteomes" id="UP000006514"/>
    </source>
</evidence>
<gene>
    <name evidence="2" type="ORF">AURDEDRAFT_187257</name>
</gene>
<name>J0WXR2_AURST</name>
<evidence type="ECO:0000259" key="1">
    <source>
        <dbReference type="PROSITE" id="PS50181"/>
    </source>
</evidence>
<proteinExistence type="predicted"/>
<dbReference type="eggNOG" id="ENOG502RCA3">
    <property type="taxonomic scope" value="Eukaryota"/>
</dbReference>
<dbReference type="InterPro" id="IPR036047">
    <property type="entry name" value="F-box-like_dom_sf"/>
</dbReference>
<protein>
    <recommendedName>
        <fullName evidence="1">F-box domain-containing protein</fullName>
    </recommendedName>
</protein>
<dbReference type="InterPro" id="IPR032675">
    <property type="entry name" value="LRR_dom_sf"/>
</dbReference>
<evidence type="ECO:0000313" key="2">
    <source>
        <dbReference type="EMBL" id="EJD39772.1"/>
    </source>
</evidence>
<reference evidence="3" key="1">
    <citation type="journal article" date="2012" name="Science">
        <title>The Paleozoic origin of enzymatic lignin decomposition reconstructed from 31 fungal genomes.</title>
        <authorList>
            <person name="Floudas D."/>
            <person name="Binder M."/>
            <person name="Riley R."/>
            <person name="Barry K."/>
            <person name="Blanchette R.A."/>
            <person name="Henrissat B."/>
            <person name="Martinez A.T."/>
            <person name="Otillar R."/>
            <person name="Spatafora J.W."/>
            <person name="Yadav J.S."/>
            <person name="Aerts A."/>
            <person name="Benoit I."/>
            <person name="Boyd A."/>
            <person name="Carlson A."/>
            <person name="Copeland A."/>
            <person name="Coutinho P.M."/>
            <person name="de Vries R.P."/>
            <person name="Ferreira P."/>
            <person name="Findley K."/>
            <person name="Foster B."/>
            <person name="Gaskell J."/>
            <person name="Glotzer D."/>
            <person name="Gorecki P."/>
            <person name="Heitman J."/>
            <person name="Hesse C."/>
            <person name="Hori C."/>
            <person name="Igarashi K."/>
            <person name="Jurgens J.A."/>
            <person name="Kallen N."/>
            <person name="Kersten P."/>
            <person name="Kohler A."/>
            <person name="Kuees U."/>
            <person name="Kumar T.K.A."/>
            <person name="Kuo A."/>
            <person name="LaButti K."/>
            <person name="Larrondo L.F."/>
            <person name="Lindquist E."/>
            <person name="Ling A."/>
            <person name="Lombard V."/>
            <person name="Lucas S."/>
            <person name="Lundell T."/>
            <person name="Martin R."/>
            <person name="McLaughlin D.J."/>
            <person name="Morgenstern I."/>
            <person name="Morin E."/>
            <person name="Murat C."/>
            <person name="Nagy L.G."/>
            <person name="Nolan M."/>
            <person name="Ohm R.A."/>
            <person name="Patyshakuliyeva A."/>
            <person name="Rokas A."/>
            <person name="Ruiz-Duenas F.J."/>
            <person name="Sabat G."/>
            <person name="Salamov A."/>
            <person name="Samejima M."/>
            <person name="Schmutz J."/>
            <person name="Slot J.C."/>
            <person name="St John F."/>
            <person name="Stenlid J."/>
            <person name="Sun H."/>
            <person name="Sun S."/>
            <person name="Syed K."/>
            <person name="Tsang A."/>
            <person name="Wiebenga A."/>
            <person name="Young D."/>
            <person name="Pisabarro A."/>
            <person name="Eastwood D.C."/>
            <person name="Martin F."/>
            <person name="Cullen D."/>
            <person name="Grigoriev I.V."/>
            <person name="Hibbett D.S."/>
        </authorList>
    </citation>
    <scope>NUCLEOTIDE SEQUENCE [LARGE SCALE GENOMIC DNA]</scope>
    <source>
        <strain evidence="3">TFB10046</strain>
    </source>
</reference>
<dbReference type="InterPro" id="IPR001810">
    <property type="entry name" value="F-box_dom"/>
</dbReference>
<accession>J0WXR2</accession>